<feature type="domain" description="RNA polymerase sigma-70 region 2" evidence="5">
    <location>
        <begin position="28"/>
        <end position="94"/>
    </location>
</feature>
<evidence type="ECO:0000256" key="1">
    <source>
        <dbReference type="ARBA" id="ARBA00010641"/>
    </source>
</evidence>
<reference evidence="7 8" key="1">
    <citation type="submission" date="2022-12" db="EMBL/GenBank/DDBJ databases">
        <title>Chitinophagaceae gen. sp. nov., a new member of the family Chitinophagaceae, isolated from soil in a chemical factory.</title>
        <authorList>
            <person name="Ke Z."/>
        </authorList>
    </citation>
    <scope>NUCLEOTIDE SEQUENCE [LARGE SCALE GENOMIC DNA]</scope>
    <source>
        <strain evidence="7 8">LY-5</strain>
    </source>
</reference>
<dbReference type="InterPro" id="IPR014284">
    <property type="entry name" value="RNA_pol_sigma-70_dom"/>
</dbReference>
<evidence type="ECO:0000256" key="3">
    <source>
        <dbReference type="ARBA" id="ARBA00023082"/>
    </source>
</evidence>
<comment type="similarity">
    <text evidence="1">Belongs to the sigma-70 factor family. ECF subfamily.</text>
</comment>
<organism evidence="7 8">
    <name type="scientific">Polluticaenibacter yanchengensis</name>
    <dbReference type="NCBI Taxonomy" id="3014562"/>
    <lineage>
        <taxon>Bacteria</taxon>
        <taxon>Pseudomonadati</taxon>
        <taxon>Bacteroidota</taxon>
        <taxon>Chitinophagia</taxon>
        <taxon>Chitinophagales</taxon>
        <taxon>Chitinophagaceae</taxon>
        <taxon>Polluticaenibacter</taxon>
    </lineage>
</organism>
<dbReference type="RefSeq" id="WP_407030349.1">
    <property type="nucleotide sequence ID" value="NZ_JAQGEF010000004.1"/>
</dbReference>
<evidence type="ECO:0000313" key="7">
    <source>
        <dbReference type="EMBL" id="MDA3614019.1"/>
    </source>
</evidence>
<evidence type="ECO:0000313" key="8">
    <source>
        <dbReference type="Proteomes" id="UP001210231"/>
    </source>
</evidence>
<dbReference type="CDD" id="cd06171">
    <property type="entry name" value="Sigma70_r4"/>
    <property type="match status" value="1"/>
</dbReference>
<name>A0ABT4UGP3_9BACT</name>
<dbReference type="EMBL" id="JAQGEF010000004">
    <property type="protein sequence ID" value="MDA3614019.1"/>
    <property type="molecule type" value="Genomic_DNA"/>
</dbReference>
<gene>
    <name evidence="7" type="ORF">O3P16_04325</name>
</gene>
<keyword evidence="3" id="KW-0731">Sigma factor</keyword>
<dbReference type="Gene3D" id="1.10.10.10">
    <property type="entry name" value="Winged helix-like DNA-binding domain superfamily/Winged helix DNA-binding domain"/>
    <property type="match status" value="1"/>
</dbReference>
<accession>A0ABT4UGP3</accession>
<dbReference type="InterPro" id="IPR013325">
    <property type="entry name" value="RNA_pol_sigma_r2"/>
</dbReference>
<dbReference type="SUPFAM" id="SSF88659">
    <property type="entry name" value="Sigma3 and sigma4 domains of RNA polymerase sigma factors"/>
    <property type="match status" value="1"/>
</dbReference>
<dbReference type="InterPro" id="IPR036388">
    <property type="entry name" value="WH-like_DNA-bd_sf"/>
</dbReference>
<dbReference type="Proteomes" id="UP001210231">
    <property type="component" value="Unassembled WGS sequence"/>
</dbReference>
<proteinExistence type="inferred from homology"/>
<dbReference type="PANTHER" id="PTHR43133">
    <property type="entry name" value="RNA POLYMERASE ECF-TYPE SIGMA FACTO"/>
    <property type="match status" value="1"/>
</dbReference>
<dbReference type="Pfam" id="PF08281">
    <property type="entry name" value="Sigma70_r4_2"/>
    <property type="match status" value="1"/>
</dbReference>
<keyword evidence="8" id="KW-1185">Reference proteome</keyword>
<evidence type="ECO:0000256" key="4">
    <source>
        <dbReference type="ARBA" id="ARBA00023163"/>
    </source>
</evidence>
<dbReference type="InterPro" id="IPR013249">
    <property type="entry name" value="RNA_pol_sigma70_r4_t2"/>
</dbReference>
<dbReference type="Pfam" id="PF04542">
    <property type="entry name" value="Sigma70_r2"/>
    <property type="match status" value="1"/>
</dbReference>
<dbReference type="Gene3D" id="1.10.1740.10">
    <property type="match status" value="1"/>
</dbReference>
<dbReference type="InterPro" id="IPR039425">
    <property type="entry name" value="RNA_pol_sigma-70-like"/>
</dbReference>
<evidence type="ECO:0000259" key="5">
    <source>
        <dbReference type="Pfam" id="PF04542"/>
    </source>
</evidence>
<evidence type="ECO:0000259" key="6">
    <source>
        <dbReference type="Pfam" id="PF08281"/>
    </source>
</evidence>
<dbReference type="NCBIfam" id="TIGR02937">
    <property type="entry name" value="sigma70-ECF"/>
    <property type="match status" value="1"/>
</dbReference>
<keyword evidence="2" id="KW-0805">Transcription regulation</keyword>
<dbReference type="SUPFAM" id="SSF88946">
    <property type="entry name" value="Sigma2 domain of RNA polymerase sigma factors"/>
    <property type="match status" value="1"/>
</dbReference>
<sequence length="188" mass="21799">MSTSNHFDNERLLIEQCVQQDRAAQKALYDKFAPKMYALCLRYATDQDEAKDFLQEGFIKIYKNVHSFRNEGSFEGWIRRIFVTTCTGFIQKKKHFSEIQESHENLPENVNGYSGLEKLSLKELQHTIQELSAGYRTVFNLYAVEGYSHKEIADLLNISVGTSKSQYARAKQTLQKNLETKMLIKNNN</sequence>
<dbReference type="InterPro" id="IPR013324">
    <property type="entry name" value="RNA_pol_sigma_r3/r4-like"/>
</dbReference>
<evidence type="ECO:0000256" key="2">
    <source>
        <dbReference type="ARBA" id="ARBA00023015"/>
    </source>
</evidence>
<dbReference type="InterPro" id="IPR007627">
    <property type="entry name" value="RNA_pol_sigma70_r2"/>
</dbReference>
<protein>
    <submittedName>
        <fullName evidence="7">RNA polymerase sigma factor</fullName>
    </submittedName>
</protein>
<comment type="caution">
    <text evidence="7">The sequence shown here is derived from an EMBL/GenBank/DDBJ whole genome shotgun (WGS) entry which is preliminary data.</text>
</comment>
<feature type="domain" description="RNA polymerase sigma factor 70 region 4 type 2" evidence="6">
    <location>
        <begin position="122"/>
        <end position="174"/>
    </location>
</feature>
<dbReference type="PANTHER" id="PTHR43133:SF46">
    <property type="entry name" value="RNA POLYMERASE SIGMA-70 FACTOR ECF SUBFAMILY"/>
    <property type="match status" value="1"/>
</dbReference>
<keyword evidence="4" id="KW-0804">Transcription</keyword>